<dbReference type="GO" id="GO:0043195">
    <property type="term" value="C:terminal bouton"/>
    <property type="evidence" value="ECO:0007669"/>
    <property type="project" value="TreeGrafter"/>
</dbReference>
<evidence type="ECO:0000256" key="8">
    <source>
        <dbReference type="ARBA" id="ARBA00022775"/>
    </source>
</evidence>
<dbReference type="GO" id="GO:0016079">
    <property type="term" value="P:synaptic vesicle exocytosis"/>
    <property type="evidence" value="ECO:0007669"/>
    <property type="project" value="TreeGrafter"/>
</dbReference>
<keyword evidence="12" id="KW-0966">Cell projection</keyword>
<evidence type="ECO:0000313" key="18">
    <source>
        <dbReference type="Proteomes" id="UP000694413"/>
    </source>
</evidence>
<proteinExistence type="inferred from homology"/>
<keyword evidence="18" id="KW-1185">Reference proteome</keyword>
<feature type="compositionally biased region" description="Basic and acidic residues" evidence="16">
    <location>
        <begin position="15"/>
        <end position="63"/>
    </location>
</feature>
<feature type="compositionally biased region" description="Pro residues" evidence="16">
    <location>
        <begin position="83"/>
        <end position="95"/>
    </location>
</feature>
<evidence type="ECO:0000256" key="3">
    <source>
        <dbReference type="ARBA" id="ARBA00004514"/>
    </source>
</evidence>
<dbReference type="PANTHER" id="PTHR16705:SF9">
    <property type="entry name" value="COMPLEXIN-2"/>
    <property type="match status" value="1"/>
</dbReference>
<dbReference type="SUPFAM" id="SSF58038">
    <property type="entry name" value="SNARE fusion complex"/>
    <property type="match status" value="1"/>
</dbReference>
<dbReference type="PANTHER" id="PTHR16705">
    <property type="entry name" value="COMPLEXIN"/>
    <property type="match status" value="1"/>
</dbReference>
<dbReference type="Pfam" id="PF05835">
    <property type="entry name" value="Synaphin"/>
    <property type="match status" value="1"/>
</dbReference>
<accession>A0A8D2MWG0</accession>
<evidence type="ECO:0000256" key="4">
    <source>
        <dbReference type="ARBA" id="ARBA00005396"/>
    </source>
</evidence>
<evidence type="ECO:0000256" key="9">
    <source>
        <dbReference type="ARBA" id="ARBA00023018"/>
    </source>
</evidence>
<protein>
    <recommendedName>
        <fullName evidence="15">Complexin-2</fullName>
    </recommendedName>
</protein>
<evidence type="ECO:0000256" key="14">
    <source>
        <dbReference type="ARBA" id="ARBA00038730"/>
    </source>
</evidence>
<dbReference type="GO" id="GO:0031201">
    <property type="term" value="C:SNARE complex"/>
    <property type="evidence" value="ECO:0007669"/>
    <property type="project" value="TreeGrafter"/>
</dbReference>
<keyword evidence="10" id="KW-0175">Coiled coil</keyword>
<reference evidence="17" key="2">
    <citation type="submission" date="2025-09" db="UniProtKB">
        <authorList>
            <consortium name="Ensembl"/>
        </authorList>
    </citation>
    <scope>IDENTIFICATION</scope>
</reference>
<evidence type="ECO:0000256" key="10">
    <source>
        <dbReference type="ARBA" id="ARBA00023054"/>
    </source>
</evidence>
<evidence type="ECO:0000256" key="5">
    <source>
        <dbReference type="ARBA" id="ARBA00022448"/>
    </source>
</evidence>
<dbReference type="GO" id="GO:0019905">
    <property type="term" value="F:syntaxin binding"/>
    <property type="evidence" value="ECO:0007669"/>
    <property type="project" value="InterPro"/>
</dbReference>
<dbReference type="Proteomes" id="UP000694413">
    <property type="component" value="Unassembled WGS sequence"/>
</dbReference>
<keyword evidence="9" id="KW-0770">Synapse</keyword>
<evidence type="ECO:0000256" key="1">
    <source>
        <dbReference type="ARBA" id="ARBA00004123"/>
    </source>
</evidence>
<evidence type="ECO:0000256" key="12">
    <source>
        <dbReference type="ARBA" id="ARBA00023273"/>
    </source>
</evidence>
<evidence type="ECO:0000256" key="16">
    <source>
        <dbReference type="SAM" id="MobiDB-lite"/>
    </source>
</evidence>
<keyword evidence="11" id="KW-0539">Nucleus</keyword>
<dbReference type="Ensembl" id="ENSZALT00000017241.1">
    <property type="protein sequence ID" value="ENSZALP00000012568.1"/>
    <property type="gene ID" value="ENSZALG00000010531.1"/>
</dbReference>
<sequence>MDFVMKQALGGATKDMGKMLGGEEEKDPDAQKKEEERQEALRQQEEERKAKHARMEAEREKVRQAQPPAGSGCRGAAAAPAPRAAPRPCPAPPAAAGPVGPCGGGSGTRLGPGGETVPGPAPLSRVLRRLEPCTSLLPQLLLRPAARWALPSPGEGSRFGPGEESGFKFSAKRVRCFDVLRQTFFFPRTNRL</sequence>
<dbReference type="InterPro" id="IPR008849">
    <property type="entry name" value="Synaphin"/>
</dbReference>
<organism evidence="17 18">
    <name type="scientific">Zonotrichia albicollis</name>
    <name type="common">White-throated sparrow</name>
    <name type="synonym">Fringilla albicollis</name>
    <dbReference type="NCBI Taxonomy" id="44394"/>
    <lineage>
        <taxon>Eukaryota</taxon>
        <taxon>Metazoa</taxon>
        <taxon>Chordata</taxon>
        <taxon>Craniata</taxon>
        <taxon>Vertebrata</taxon>
        <taxon>Euteleostomi</taxon>
        <taxon>Archelosauria</taxon>
        <taxon>Archosauria</taxon>
        <taxon>Dinosauria</taxon>
        <taxon>Saurischia</taxon>
        <taxon>Theropoda</taxon>
        <taxon>Coelurosauria</taxon>
        <taxon>Aves</taxon>
        <taxon>Neognathae</taxon>
        <taxon>Neoaves</taxon>
        <taxon>Telluraves</taxon>
        <taxon>Australaves</taxon>
        <taxon>Passeriformes</taxon>
        <taxon>Passerellidae</taxon>
        <taxon>Zonotrichia</taxon>
    </lineage>
</organism>
<dbReference type="CDD" id="cd22808">
    <property type="entry name" value="Complexin_NTD_CPLX_I_II"/>
    <property type="match status" value="1"/>
</dbReference>
<dbReference type="GO" id="GO:0043204">
    <property type="term" value="C:perikaryon"/>
    <property type="evidence" value="ECO:0007669"/>
    <property type="project" value="UniProtKB-SubCell"/>
</dbReference>
<comment type="subcellular location">
    <subcellularLocation>
        <location evidence="3">Cytoplasm</location>
        <location evidence="3">Cytosol</location>
    </subcellularLocation>
    <subcellularLocation>
        <location evidence="1">Nucleus</location>
    </subcellularLocation>
    <subcellularLocation>
        <location evidence="2">Perikaryon</location>
    </subcellularLocation>
    <subcellularLocation>
        <location evidence="13">Presynapse</location>
    </subcellularLocation>
</comment>
<evidence type="ECO:0000313" key="17">
    <source>
        <dbReference type="Ensembl" id="ENSZALP00000012568.1"/>
    </source>
</evidence>
<feature type="region of interest" description="Disordered" evidence="16">
    <location>
        <begin position="1"/>
        <end position="119"/>
    </location>
</feature>
<evidence type="ECO:0000256" key="6">
    <source>
        <dbReference type="ARBA" id="ARBA00022483"/>
    </source>
</evidence>
<evidence type="ECO:0000256" key="15">
    <source>
        <dbReference type="ARBA" id="ARBA00040477"/>
    </source>
</evidence>
<evidence type="ECO:0000256" key="2">
    <source>
        <dbReference type="ARBA" id="ARBA00004484"/>
    </source>
</evidence>
<evidence type="ECO:0000256" key="13">
    <source>
        <dbReference type="ARBA" id="ARBA00034106"/>
    </source>
</evidence>
<dbReference type="Gene3D" id="1.20.5.580">
    <property type="entry name" value="Single Helix bin"/>
    <property type="match status" value="1"/>
</dbReference>
<keyword evidence="6" id="KW-0268">Exocytosis</keyword>
<reference evidence="17" key="1">
    <citation type="submission" date="2025-08" db="UniProtKB">
        <authorList>
            <consortium name="Ensembl"/>
        </authorList>
    </citation>
    <scope>IDENTIFICATION</scope>
</reference>
<keyword evidence="5" id="KW-0813">Transport</keyword>
<feature type="compositionally biased region" description="Low complexity" evidence="16">
    <location>
        <begin position="67"/>
        <end position="82"/>
    </location>
</feature>
<comment type="similarity">
    <text evidence="4">Belongs to the complexin/synaphin family.</text>
</comment>
<keyword evidence="7" id="KW-0963">Cytoplasm</keyword>
<evidence type="ECO:0000256" key="7">
    <source>
        <dbReference type="ARBA" id="ARBA00022490"/>
    </source>
</evidence>
<keyword evidence="8" id="KW-0532">Neurotransmitter transport</keyword>
<comment type="subunit">
    <text evidence="14">Binds to the SNARE core complex containing SNAP25, VAMP2 and STX1A.</text>
</comment>
<name>A0A8D2MWG0_ZONAL</name>
<evidence type="ECO:0000256" key="11">
    <source>
        <dbReference type="ARBA" id="ARBA00023242"/>
    </source>
</evidence>
<dbReference type="AlphaFoldDB" id="A0A8D2MWG0"/>
<dbReference type="GO" id="GO:0046928">
    <property type="term" value="P:regulation of neurotransmitter secretion"/>
    <property type="evidence" value="ECO:0007669"/>
    <property type="project" value="TreeGrafter"/>
</dbReference>
<feature type="compositionally biased region" description="Gly residues" evidence="16">
    <location>
        <begin position="100"/>
        <end position="116"/>
    </location>
</feature>
<dbReference type="GO" id="GO:0005829">
    <property type="term" value="C:cytosol"/>
    <property type="evidence" value="ECO:0007669"/>
    <property type="project" value="UniProtKB-SubCell"/>
</dbReference>
<dbReference type="GO" id="GO:0005634">
    <property type="term" value="C:nucleus"/>
    <property type="evidence" value="ECO:0007669"/>
    <property type="project" value="UniProtKB-SubCell"/>
</dbReference>